<proteinExistence type="predicted"/>
<name>A0ABW3J1Z3_9FLAO</name>
<dbReference type="Pfam" id="PF19765">
    <property type="entry name" value="DUF6252"/>
    <property type="match status" value="1"/>
</dbReference>
<reference evidence="3" key="1">
    <citation type="journal article" date="2019" name="Int. J. Syst. Evol. Microbiol.">
        <title>The Global Catalogue of Microorganisms (GCM) 10K type strain sequencing project: providing services to taxonomists for standard genome sequencing and annotation.</title>
        <authorList>
            <consortium name="The Broad Institute Genomics Platform"/>
            <consortium name="The Broad Institute Genome Sequencing Center for Infectious Disease"/>
            <person name="Wu L."/>
            <person name="Ma J."/>
        </authorList>
    </citation>
    <scope>NUCLEOTIDE SEQUENCE [LARGE SCALE GENOMIC DNA]</scope>
    <source>
        <strain evidence="3">CECT 7649</strain>
    </source>
</reference>
<keyword evidence="1" id="KW-0732">Signal</keyword>
<dbReference type="PROSITE" id="PS51257">
    <property type="entry name" value="PROKAR_LIPOPROTEIN"/>
    <property type="match status" value="1"/>
</dbReference>
<accession>A0ABW3J1Z3</accession>
<comment type="caution">
    <text evidence="2">The sequence shown here is derived from an EMBL/GenBank/DDBJ whole genome shotgun (WGS) entry which is preliminary data.</text>
</comment>
<evidence type="ECO:0000313" key="2">
    <source>
        <dbReference type="EMBL" id="MFD0984100.1"/>
    </source>
</evidence>
<gene>
    <name evidence="2" type="ORF">ACFQ0S_06360</name>
</gene>
<dbReference type="InterPro" id="IPR046219">
    <property type="entry name" value="DUF6252"/>
</dbReference>
<keyword evidence="3" id="KW-1185">Reference proteome</keyword>
<protein>
    <submittedName>
        <fullName evidence="2">DUF6252 family protein</fullName>
    </submittedName>
</protein>
<evidence type="ECO:0000256" key="1">
    <source>
        <dbReference type="SAM" id="SignalP"/>
    </source>
</evidence>
<sequence length="176" mass="19446">MSKNKFLALIFLLFLSVLFTSCEDEPIDPAFNSVPVNNGGGGNGGGVVTTFSVKATKDGVLKQWNIGIATYFKSLKSFTILASDVATNITISIDDPSKIGIYPYSFKTNCVYFENEIFYSTTYSADEYSIGNITVTDFDETNKTIKGTFNFTAKDDNLEVSKIFNQGEFSVKYIEQ</sequence>
<organism evidence="2 3">
    <name type="scientific">Flavobacterium myungsuense</name>
    <dbReference type="NCBI Taxonomy" id="651823"/>
    <lineage>
        <taxon>Bacteria</taxon>
        <taxon>Pseudomonadati</taxon>
        <taxon>Bacteroidota</taxon>
        <taxon>Flavobacteriia</taxon>
        <taxon>Flavobacteriales</taxon>
        <taxon>Flavobacteriaceae</taxon>
        <taxon>Flavobacterium</taxon>
    </lineage>
</organism>
<evidence type="ECO:0000313" key="3">
    <source>
        <dbReference type="Proteomes" id="UP001597051"/>
    </source>
</evidence>
<dbReference type="RefSeq" id="WP_379754912.1">
    <property type="nucleotide sequence ID" value="NZ_JBHSYB010000013.1"/>
</dbReference>
<dbReference type="Proteomes" id="UP001597051">
    <property type="component" value="Unassembled WGS sequence"/>
</dbReference>
<dbReference type="EMBL" id="JBHTIZ010000015">
    <property type="protein sequence ID" value="MFD0984100.1"/>
    <property type="molecule type" value="Genomic_DNA"/>
</dbReference>
<feature type="chain" id="PRO_5045221705" evidence="1">
    <location>
        <begin position="23"/>
        <end position="176"/>
    </location>
</feature>
<feature type="signal peptide" evidence="1">
    <location>
        <begin position="1"/>
        <end position="22"/>
    </location>
</feature>